<dbReference type="AlphaFoldDB" id="A0A2P5AC83"/>
<dbReference type="Proteomes" id="UP000237105">
    <property type="component" value="Unassembled WGS sequence"/>
</dbReference>
<proteinExistence type="predicted"/>
<accession>A0A2P5AC83</accession>
<dbReference type="EMBL" id="JXTB01000678">
    <property type="protein sequence ID" value="PON34144.1"/>
    <property type="molecule type" value="Genomic_DNA"/>
</dbReference>
<evidence type="ECO:0000313" key="1">
    <source>
        <dbReference type="EMBL" id="PON34144.1"/>
    </source>
</evidence>
<organism evidence="1 2">
    <name type="scientific">Parasponia andersonii</name>
    <name type="common">Sponia andersonii</name>
    <dbReference type="NCBI Taxonomy" id="3476"/>
    <lineage>
        <taxon>Eukaryota</taxon>
        <taxon>Viridiplantae</taxon>
        <taxon>Streptophyta</taxon>
        <taxon>Embryophyta</taxon>
        <taxon>Tracheophyta</taxon>
        <taxon>Spermatophyta</taxon>
        <taxon>Magnoliopsida</taxon>
        <taxon>eudicotyledons</taxon>
        <taxon>Gunneridae</taxon>
        <taxon>Pentapetalae</taxon>
        <taxon>rosids</taxon>
        <taxon>fabids</taxon>
        <taxon>Rosales</taxon>
        <taxon>Cannabaceae</taxon>
        <taxon>Parasponia</taxon>
    </lineage>
</organism>
<gene>
    <name evidence="1" type="ORF">PanWU01x14_346870</name>
</gene>
<comment type="caution">
    <text evidence="1">The sequence shown here is derived from an EMBL/GenBank/DDBJ whole genome shotgun (WGS) entry which is preliminary data.</text>
</comment>
<sequence length="97" mass="10989">MVQTRKHDSKGKGIADNASETAKVKKTMASKLFVVECVLLSKRPRVVLDVYIMRLVDDQVNFNVSTSVVSMLYSHDGNLELMFYTYLHVSSRIHPIS</sequence>
<reference evidence="2" key="1">
    <citation type="submission" date="2016-06" db="EMBL/GenBank/DDBJ databases">
        <title>Parallel loss of symbiosis genes in relatives of nitrogen-fixing non-legume Parasponia.</title>
        <authorList>
            <person name="Van Velzen R."/>
            <person name="Holmer R."/>
            <person name="Bu F."/>
            <person name="Rutten L."/>
            <person name="Van Zeijl A."/>
            <person name="Liu W."/>
            <person name="Santuari L."/>
            <person name="Cao Q."/>
            <person name="Sharma T."/>
            <person name="Shen D."/>
            <person name="Roswanjaya Y."/>
            <person name="Wardhani T."/>
            <person name="Kalhor M.S."/>
            <person name="Jansen J."/>
            <person name="Van den Hoogen J."/>
            <person name="Gungor B."/>
            <person name="Hartog M."/>
            <person name="Hontelez J."/>
            <person name="Verver J."/>
            <person name="Yang W.-C."/>
            <person name="Schijlen E."/>
            <person name="Repin R."/>
            <person name="Schilthuizen M."/>
            <person name="Schranz E."/>
            <person name="Heidstra R."/>
            <person name="Miyata K."/>
            <person name="Fedorova E."/>
            <person name="Kohlen W."/>
            <person name="Bisseling T."/>
            <person name="Smit S."/>
            <person name="Geurts R."/>
        </authorList>
    </citation>
    <scope>NUCLEOTIDE SEQUENCE [LARGE SCALE GENOMIC DNA]</scope>
    <source>
        <strain evidence="2">cv. WU1-14</strain>
    </source>
</reference>
<protein>
    <submittedName>
        <fullName evidence="1">Uncharacterized protein</fullName>
    </submittedName>
</protein>
<keyword evidence="2" id="KW-1185">Reference proteome</keyword>
<evidence type="ECO:0000313" key="2">
    <source>
        <dbReference type="Proteomes" id="UP000237105"/>
    </source>
</evidence>
<name>A0A2P5AC83_PARAD</name>